<protein>
    <submittedName>
        <fullName evidence="5">GntR family transcriptional regulator</fullName>
    </submittedName>
</protein>
<name>A0A917JTV4_9PSEU</name>
<dbReference type="Pfam" id="PF07729">
    <property type="entry name" value="FCD"/>
    <property type="match status" value="1"/>
</dbReference>
<dbReference type="Gene3D" id="1.20.120.530">
    <property type="entry name" value="GntR ligand-binding domain-like"/>
    <property type="match status" value="1"/>
</dbReference>
<dbReference type="EMBL" id="BMMT01000006">
    <property type="protein sequence ID" value="GGI83913.1"/>
    <property type="molecule type" value="Genomic_DNA"/>
</dbReference>
<gene>
    <name evidence="5" type="ORF">GCM10011581_21370</name>
</gene>
<dbReference type="SUPFAM" id="SSF46785">
    <property type="entry name" value="Winged helix' DNA-binding domain"/>
    <property type="match status" value="1"/>
</dbReference>
<reference evidence="5 6" key="1">
    <citation type="journal article" date="2014" name="Int. J. Syst. Evol. Microbiol.">
        <title>Complete genome sequence of Corynebacterium casei LMG S-19264T (=DSM 44701T), isolated from a smear-ripened cheese.</title>
        <authorList>
            <consortium name="US DOE Joint Genome Institute (JGI-PGF)"/>
            <person name="Walter F."/>
            <person name="Albersmeier A."/>
            <person name="Kalinowski J."/>
            <person name="Ruckert C."/>
        </authorList>
    </citation>
    <scope>NUCLEOTIDE SEQUENCE [LARGE SCALE GENOMIC DNA]</scope>
    <source>
        <strain evidence="5 6">CGMCC 4.7206</strain>
    </source>
</reference>
<dbReference type="InterPro" id="IPR011711">
    <property type="entry name" value="GntR_C"/>
</dbReference>
<evidence type="ECO:0000259" key="4">
    <source>
        <dbReference type="PROSITE" id="PS50949"/>
    </source>
</evidence>
<dbReference type="CDD" id="cd07377">
    <property type="entry name" value="WHTH_GntR"/>
    <property type="match status" value="1"/>
</dbReference>
<dbReference type="RefSeq" id="WP_188987172.1">
    <property type="nucleotide sequence ID" value="NZ_BMMT01000006.1"/>
</dbReference>
<keyword evidence="3" id="KW-0804">Transcription</keyword>
<proteinExistence type="predicted"/>
<dbReference type="GO" id="GO:0003700">
    <property type="term" value="F:DNA-binding transcription factor activity"/>
    <property type="evidence" value="ECO:0007669"/>
    <property type="project" value="InterPro"/>
</dbReference>
<dbReference type="PANTHER" id="PTHR43537">
    <property type="entry name" value="TRANSCRIPTIONAL REGULATOR, GNTR FAMILY"/>
    <property type="match status" value="1"/>
</dbReference>
<organism evidence="5 6">
    <name type="scientific">Saccharopolyspora thermophila</name>
    <dbReference type="NCBI Taxonomy" id="89367"/>
    <lineage>
        <taxon>Bacteria</taxon>
        <taxon>Bacillati</taxon>
        <taxon>Actinomycetota</taxon>
        <taxon>Actinomycetes</taxon>
        <taxon>Pseudonocardiales</taxon>
        <taxon>Pseudonocardiaceae</taxon>
        <taxon>Saccharopolyspora</taxon>
    </lineage>
</organism>
<sequence length="236" mass="26079">MPDSSKRTNRRAVYETLRHKVVTLEYPPGAPLSENELAASLGVSRTPVREGLILLSQEGFVQIFPKIGSFVSRVDPRKVADAQFLREAVELASLEDVGPAPDPEVVAELRDNLAQQRQAAGDLADFFRLDEAFHQGLLRLGGHESAWPTVVAAKGHLDRARRLGLQDATPPQVFIDQHEAVLDSLVSGDVAQARRLLRAHLRAVFDDIEQIRERSPELFASNSGSVPVRRSIAVWQ</sequence>
<dbReference type="AlphaFoldDB" id="A0A917JTV4"/>
<dbReference type="InterPro" id="IPR036388">
    <property type="entry name" value="WH-like_DNA-bd_sf"/>
</dbReference>
<comment type="caution">
    <text evidence="5">The sequence shown here is derived from an EMBL/GenBank/DDBJ whole genome shotgun (WGS) entry which is preliminary data.</text>
</comment>
<dbReference type="InterPro" id="IPR008920">
    <property type="entry name" value="TF_FadR/GntR_C"/>
</dbReference>
<dbReference type="PROSITE" id="PS50949">
    <property type="entry name" value="HTH_GNTR"/>
    <property type="match status" value="1"/>
</dbReference>
<dbReference type="Pfam" id="PF00392">
    <property type="entry name" value="GntR"/>
    <property type="match status" value="1"/>
</dbReference>
<dbReference type="PRINTS" id="PR00035">
    <property type="entry name" value="HTHGNTR"/>
</dbReference>
<dbReference type="InterPro" id="IPR000524">
    <property type="entry name" value="Tscrpt_reg_HTH_GntR"/>
</dbReference>
<evidence type="ECO:0000256" key="1">
    <source>
        <dbReference type="ARBA" id="ARBA00023015"/>
    </source>
</evidence>
<dbReference type="PANTHER" id="PTHR43537:SF45">
    <property type="entry name" value="GNTR FAMILY REGULATORY PROTEIN"/>
    <property type="match status" value="1"/>
</dbReference>
<evidence type="ECO:0000256" key="2">
    <source>
        <dbReference type="ARBA" id="ARBA00023125"/>
    </source>
</evidence>
<accession>A0A917JTV4</accession>
<dbReference type="InterPro" id="IPR036390">
    <property type="entry name" value="WH_DNA-bd_sf"/>
</dbReference>
<evidence type="ECO:0000256" key="3">
    <source>
        <dbReference type="ARBA" id="ARBA00023163"/>
    </source>
</evidence>
<dbReference type="Proteomes" id="UP000597989">
    <property type="component" value="Unassembled WGS sequence"/>
</dbReference>
<dbReference type="SMART" id="SM00895">
    <property type="entry name" value="FCD"/>
    <property type="match status" value="1"/>
</dbReference>
<evidence type="ECO:0000313" key="6">
    <source>
        <dbReference type="Proteomes" id="UP000597989"/>
    </source>
</evidence>
<dbReference type="GO" id="GO:0003677">
    <property type="term" value="F:DNA binding"/>
    <property type="evidence" value="ECO:0007669"/>
    <property type="project" value="UniProtKB-KW"/>
</dbReference>
<dbReference type="Gene3D" id="1.10.10.10">
    <property type="entry name" value="Winged helix-like DNA-binding domain superfamily/Winged helix DNA-binding domain"/>
    <property type="match status" value="1"/>
</dbReference>
<feature type="domain" description="HTH gntR-type" evidence="4">
    <location>
        <begin position="7"/>
        <end position="74"/>
    </location>
</feature>
<keyword evidence="2" id="KW-0238">DNA-binding</keyword>
<evidence type="ECO:0000313" key="5">
    <source>
        <dbReference type="EMBL" id="GGI83913.1"/>
    </source>
</evidence>
<dbReference type="SMART" id="SM00345">
    <property type="entry name" value="HTH_GNTR"/>
    <property type="match status" value="1"/>
</dbReference>
<dbReference type="SUPFAM" id="SSF48008">
    <property type="entry name" value="GntR ligand-binding domain-like"/>
    <property type="match status" value="1"/>
</dbReference>
<keyword evidence="1" id="KW-0805">Transcription regulation</keyword>